<reference evidence="3 4" key="1">
    <citation type="journal article" date="2015" name="Plant Cell">
        <title>Oil accumulation by the oleaginous diatom Fistulifera solaris as revealed by the genome and transcriptome.</title>
        <authorList>
            <person name="Tanaka T."/>
            <person name="Maeda Y."/>
            <person name="Veluchamy A."/>
            <person name="Tanaka M."/>
            <person name="Abida H."/>
            <person name="Marechal E."/>
            <person name="Bowler C."/>
            <person name="Muto M."/>
            <person name="Sunaga Y."/>
            <person name="Tanaka M."/>
            <person name="Yoshino T."/>
            <person name="Taniguchi T."/>
            <person name="Fukuda Y."/>
            <person name="Nemoto M."/>
            <person name="Matsumoto M."/>
            <person name="Wong P.S."/>
            <person name="Aburatani S."/>
            <person name="Fujibuchi W."/>
        </authorList>
    </citation>
    <scope>NUCLEOTIDE SEQUENCE [LARGE SCALE GENOMIC DNA]</scope>
    <source>
        <strain evidence="3 4">JPCC DA0580</strain>
    </source>
</reference>
<evidence type="ECO:0008006" key="5">
    <source>
        <dbReference type="Google" id="ProtNLM"/>
    </source>
</evidence>
<feature type="signal peptide" evidence="2">
    <location>
        <begin position="1"/>
        <end position="27"/>
    </location>
</feature>
<dbReference type="Proteomes" id="UP000198406">
    <property type="component" value="Unassembled WGS sequence"/>
</dbReference>
<keyword evidence="1" id="KW-1133">Transmembrane helix</keyword>
<dbReference type="InParanoid" id="A0A1Z5JI61"/>
<keyword evidence="4" id="KW-1185">Reference proteome</keyword>
<feature type="transmembrane region" description="Helical" evidence="1">
    <location>
        <begin position="220"/>
        <end position="239"/>
    </location>
</feature>
<dbReference type="EMBL" id="BDSP01000072">
    <property type="protein sequence ID" value="GAX13700.1"/>
    <property type="molecule type" value="Genomic_DNA"/>
</dbReference>
<feature type="transmembrane region" description="Helical" evidence="1">
    <location>
        <begin position="420"/>
        <end position="439"/>
    </location>
</feature>
<feature type="transmembrane region" description="Helical" evidence="1">
    <location>
        <begin position="318"/>
        <end position="336"/>
    </location>
</feature>
<evidence type="ECO:0000256" key="1">
    <source>
        <dbReference type="SAM" id="Phobius"/>
    </source>
</evidence>
<proteinExistence type="predicted"/>
<sequence>MIRPTSGARSAMTRISLFWLLMCVVSATKHKMDIILKSYEDYFIEAETIKVPGRIDFRHLIFAVGNSNTDDAVFYGTDDAVNATDDGGNAYYQNASILIEAVVLSCGDLDRATCLQQYNGIGEQINNNLYICCTAEALAAGACEEQGRLILNDYFDGQLIYVELSPGNSGYLDTKFVYPSGTGSSAVLFANCNEEYPISVKGYLGFKSSYGYLTVVSWRFSWVTHAMTLIIGGALAWFLQQRRSKLSDHAISATLLLAFLESLMQSICFIIANVSGVEPAIITEIREFIHGCKYGVGNTLMLLISFGWDQHDDNTNLIPVYTICSLGALYTLILLIPSLRHPAVVGQLLGFMFLVWAVKATTRMIDRFKVLDKEKMNRFTLLRGVFAFSLLLNVGLLIVYCIKWSKSKNADEMETLHRGVYTVRQAVFVCVILSIGIILKPQSEPLLKDFDDPVVTLSGQDEEDSDASDLSA</sequence>
<name>A0A1Z5JI61_FISSO</name>
<comment type="caution">
    <text evidence="3">The sequence shown here is derived from an EMBL/GenBank/DDBJ whole genome shotgun (WGS) entry which is preliminary data.</text>
</comment>
<keyword evidence="1" id="KW-0812">Transmembrane</keyword>
<dbReference type="AlphaFoldDB" id="A0A1Z5JI61"/>
<gene>
    <name evidence="3" type="ORF">FisN_2Hh552</name>
</gene>
<evidence type="ECO:0000313" key="3">
    <source>
        <dbReference type="EMBL" id="GAX13700.1"/>
    </source>
</evidence>
<feature type="chain" id="PRO_5012984064" description="Intimal thickness related receptor IRP domain-containing protein" evidence="2">
    <location>
        <begin position="28"/>
        <end position="472"/>
    </location>
</feature>
<feature type="transmembrane region" description="Helical" evidence="1">
    <location>
        <begin position="381"/>
        <end position="400"/>
    </location>
</feature>
<protein>
    <recommendedName>
        <fullName evidence="5">Intimal thickness related receptor IRP domain-containing protein</fullName>
    </recommendedName>
</protein>
<organism evidence="3 4">
    <name type="scientific">Fistulifera solaris</name>
    <name type="common">Oleaginous diatom</name>
    <dbReference type="NCBI Taxonomy" id="1519565"/>
    <lineage>
        <taxon>Eukaryota</taxon>
        <taxon>Sar</taxon>
        <taxon>Stramenopiles</taxon>
        <taxon>Ochrophyta</taxon>
        <taxon>Bacillariophyta</taxon>
        <taxon>Bacillariophyceae</taxon>
        <taxon>Bacillariophycidae</taxon>
        <taxon>Naviculales</taxon>
        <taxon>Naviculaceae</taxon>
        <taxon>Fistulifera</taxon>
    </lineage>
</organism>
<feature type="transmembrane region" description="Helical" evidence="1">
    <location>
        <begin position="288"/>
        <end position="306"/>
    </location>
</feature>
<feature type="transmembrane region" description="Helical" evidence="1">
    <location>
        <begin position="251"/>
        <end position="276"/>
    </location>
</feature>
<feature type="transmembrane region" description="Helical" evidence="1">
    <location>
        <begin position="342"/>
        <end position="360"/>
    </location>
</feature>
<keyword evidence="2" id="KW-0732">Signal</keyword>
<evidence type="ECO:0000313" key="4">
    <source>
        <dbReference type="Proteomes" id="UP000198406"/>
    </source>
</evidence>
<evidence type="ECO:0000256" key="2">
    <source>
        <dbReference type="SAM" id="SignalP"/>
    </source>
</evidence>
<accession>A0A1Z5JI61</accession>
<keyword evidence="1" id="KW-0472">Membrane</keyword>